<reference evidence="1 2" key="1">
    <citation type="submission" date="2018-01" db="EMBL/GenBank/DDBJ databases">
        <title>Complete genome sequence of Bacteriovorax stolpii DSM12778.</title>
        <authorList>
            <person name="Tang B."/>
            <person name="Chang J."/>
        </authorList>
    </citation>
    <scope>NUCLEOTIDE SEQUENCE [LARGE SCALE GENOMIC DNA]</scope>
    <source>
        <strain evidence="1 2">DSM 12778</strain>
    </source>
</reference>
<sequence>MMGFHQPFKSTAKEKLLREKVNADNSVLHLIGAYCTCSVKVVNHLVKRSPLNSISEKVIIIGENKDLLQQLKKGGYVVEELSSEVAYKNYSINVLPQMIIYEKNNIKYSGGYSKKRSPASETDFEDVAIINNSFKNTKSEALPIFGCANGENNKKQMDPLKLKYQD</sequence>
<accession>A0A2K9NV72</accession>
<dbReference type="Proteomes" id="UP000235584">
    <property type="component" value="Chromosome"/>
</dbReference>
<evidence type="ECO:0000313" key="1">
    <source>
        <dbReference type="EMBL" id="AUN99406.1"/>
    </source>
</evidence>
<evidence type="ECO:0000313" key="2">
    <source>
        <dbReference type="Proteomes" id="UP000235584"/>
    </source>
</evidence>
<keyword evidence="2" id="KW-1185">Reference proteome</keyword>
<dbReference type="AlphaFoldDB" id="A0A2K9NV72"/>
<dbReference type="KEGG" id="bsto:C0V70_15085"/>
<dbReference type="EMBL" id="CP025704">
    <property type="protein sequence ID" value="AUN99406.1"/>
    <property type="molecule type" value="Genomic_DNA"/>
</dbReference>
<protein>
    <submittedName>
        <fullName evidence="1">Uncharacterized protein</fullName>
    </submittedName>
</protein>
<organism evidence="1 2">
    <name type="scientific">Bacteriovorax stolpii</name>
    <name type="common">Bdellovibrio stolpii</name>
    <dbReference type="NCBI Taxonomy" id="960"/>
    <lineage>
        <taxon>Bacteria</taxon>
        <taxon>Pseudomonadati</taxon>
        <taxon>Bdellovibrionota</taxon>
        <taxon>Bacteriovoracia</taxon>
        <taxon>Bacteriovoracales</taxon>
        <taxon>Bacteriovoracaceae</taxon>
        <taxon>Bacteriovorax</taxon>
    </lineage>
</organism>
<proteinExistence type="predicted"/>
<gene>
    <name evidence="1" type="ORF">C0V70_15085</name>
</gene>
<name>A0A2K9NV72_BACTC</name>